<dbReference type="Gene3D" id="6.10.340.10">
    <property type="match status" value="1"/>
</dbReference>
<proteinExistence type="predicted"/>
<organism evidence="13 14">
    <name type="scientific">Phenylobacterium kunshanense</name>
    <dbReference type="NCBI Taxonomy" id="1445034"/>
    <lineage>
        <taxon>Bacteria</taxon>
        <taxon>Pseudomonadati</taxon>
        <taxon>Pseudomonadota</taxon>
        <taxon>Alphaproteobacteria</taxon>
        <taxon>Caulobacterales</taxon>
        <taxon>Caulobacteraceae</taxon>
        <taxon>Phenylobacterium</taxon>
    </lineage>
</organism>
<accession>A0A328BGN8</accession>
<dbReference type="EMBL" id="QFYS01000006">
    <property type="protein sequence ID" value="RAK64328.1"/>
    <property type="molecule type" value="Genomic_DNA"/>
</dbReference>
<comment type="caution">
    <text evidence="13">The sequence shown here is derived from an EMBL/GenBank/DDBJ whole genome shotgun (WGS) entry which is preliminary data.</text>
</comment>
<dbReference type="CDD" id="cd00082">
    <property type="entry name" value="HisKA"/>
    <property type="match status" value="1"/>
</dbReference>
<protein>
    <recommendedName>
        <fullName evidence="3">histidine kinase</fullName>
        <ecNumber evidence="3">2.7.13.3</ecNumber>
    </recommendedName>
</protein>
<dbReference type="CDD" id="cd06225">
    <property type="entry name" value="HAMP"/>
    <property type="match status" value="1"/>
</dbReference>
<dbReference type="FunFam" id="3.30.565.10:FF:000010">
    <property type="entry name" value="Sensor histidine kinase RcsC"/>
    <property type="match status" value="1"/>
</dbReference>
<dbReference type="OrthoDB" id="9801651at2"/>
<dbReference type="InterPro" id="IPR036890">
    <property type="entry name" value="HATPase_C_sf"/>
</dbReference>
<keyword evidence="14" id="KW-1185">Reference proteome</keyword>
<evidence type="ECO:0000256" key="8">
    <source>
        <dbReference type="PROSITE-ProRule" id="PRU00169"/>
    </source>
</evidence>
<dbReference type="SMART" id="SM00388">
    <property type="entry name" value="HisKA"/>
    <property type="match status" value="1"/>
</dbReference>
<dbReference type="AlphaFoldDB" id="A0A328BGN8"/>
<dbReference type="PROSITE" id="PS50885">
    <property type="entry name" value="HAMP"/>
    <property type="match status" value="1"/>
</dbReference>
<feature type="domain" description="Response regulatory" evidence="11">
    <location>
        <begin position="507"/>
        <end position="626"/>
    </location>
</feature>
<dbReference type="PANTHER" id="PTHR45339:SF1">
    <property type="entry name" value="HYBRID SIGNAL TRANSDUCTION HISTIDINE KINASE J"/>
    <property type="match status" value="1"/>
</dbReference>
<evidence type="ECO:0000259" key="12">
    <source>
        <dbReference type="PROSITE" id="PS50885"/>
    </source>
</evidence>
<dbReference type="PROSITE" id="PS50110">
    <property type="entry name" value="RESPONSE_REGULATORY"/>
    <property type="match status" value="1"/>
</dbReference>
<dbReference type="SUPFAM" id="SSF52172">
    <property type="entry name" value="CheY-like"/>
    <property type="match status" value="1"/>
</dbReference>
<evidence type="ECO:0000256" key="3">
    <source>
        <dbReference type="ARBA" id="ARBA00012438"/>
    </source>
</evidence>
<sequence length="642" mass="67772">MGVFRRADALRTEGLGRSLEARVVGVALLSTLTALVVAFAVYQWRNWSSDRSELARESLILAAAIAAAADRELDIGSTETQAATAALLYSSKSAAVAVYRDTEGREFRLAKPGAEDVRLSLTGAIRPTARYRGAVLEVHAPHLVEGRRAGEVALWVDGGHLITERLANIGIALGLSLAATLAGGFVARRLAQRALAPLRALEQAMDAAASSRDFSVRLPVAHDDEVGRLTERFNRLLGGLETYDESLKSALRDATAARDAAEAAGAMKAQFLANMGHELRTPLNGVLGMSQALLRDPLTPAQRERVDVILNSGSALLTVLNDILDLADMERGEVRLENQAFDLAQIVEQACATASLLARTKALTLEVDIAPSAGGAWMGDAARLRQVVYNLVSNGLKFTDRGGVTVRVTGGERGVVIVVTDTGIGVPPDVLPRLFESFTQAEAGATRRYGGVGLGLAVCRHVVALMNGTIAAESEAGKGSTFTVLLPLDRAEAQMGGPQAHGVAGLKVLVAEDNETNQLVVRTVLNALGVDPTMVADGRAAVDAWSEADWDLVLMDIQMPVQDGVAATREIRQREVERGLAPTPIIALTANAMPGQVDGYLAAGMDGVVPKPIMIEQLHGALVAAAASRTEAHPRIESSASM</sequence>
<evidence type="ECO:0000256" key="4">
    <source>
        <dbReference type="ARBA" id="ARBA00022553"/>
    </source>
</evidence>
<keyword evidence="7" id="KW-0902">Two-component regulatory system</keyword>
<dbReference type="InterPro" id="IPR005467">
    <property type="entry name" value="His_kinase_dom"/>
</dbReference>
<dbReference type="InterPro" id="IPR036097">
    <property type="entry name" value="HisK_dim/P_sf"/>
</dbReference>
<comment type="subcellular location">
    <subcellularLocation>
        <location evidence="2">Membrane</location>
    </subcellularLocation>
</comment>
<comment type="catalytic activity">
    <reaction evidence="1">
        <text>ATP + protein L-histidine = ADP + protein N-phospho-L-histidine.</text>
        <dbReference type="EC" id="2.7.13.3"/>
    </reaction>
</comment>
<evidence type="ECO:0000313" key="14">
    <source>
        <dbReference type="Proteomes" id="UP000249524"/>
    </source>
</evidence>
<keyword evidence="6 13" id="KW-0418">Kinase</keyword>
<feature type="domain" description="HAMP" evidence="12">
    <location>
        <begin position="192"/>
        <end position="245"/>
    </location>
</feature>
<feature type="modified residue" description="4-aspartylphosphate" evidence="8">
    <location>
        <position position="556"/>
    </location>
</feature>
<dbReference type="CDD" id="cd17546">
    <property type="entry name" value="REC_hyHK_CKI1_RcsC-like"/>
    <property type="match status" value="1"/>
</dbReference>
<evidence type="ECO:0000256" key="6">
    <source>
        <dbReference type="ARBA" id="ARBA00022777"/>
    </source>
</evidence>
<dbReference type="Gene3D" id="1.10.287.130">
    <property type="match status" value="1"/>
</dbReference>
<dbReference type="InterPro" id="IPR003660">
    <property type="entry name" value="HAMP_dom"/>
</dbReference>
<keyword evidence="9" id="KW-0812">Transmembrane</keyword>
<keyword evidence="4 8" id="KW-0597">Phosphoprotein</keyword>
<keyword evidence="9" id="KW-1133">Transmembrane helix</keyword>
<dbReference type="PRINTS" id="PR00344">
    <property type="entry name" value="BCTRLSENSOR"/>
</dbReference>
<dbReference type="PROSITE" id="PS50109">
    <property type="entry name" value="HIS_KIN"/>
    <property type="match status" value="1"/>
</dbReference>
<dbReference type="EC" id="2.7.13.3" evidence="3"/>
<feature type="transmembrane region" description="Helical" evidence="9">
    <location>
        <begin position="21"/>
        <end position="44"/>
    </location>
</feature>
<evidence type="ECO:0000256" key="1">
    <source>
        <dbReference type="ARBA" id="ARBA00000085"/>
    </source>
</evidence>
<dbReference type="SUPFAM" id="SSF55874">
    <property type="entry name" value="ATPase domain of HSP90 chaperone/DNA topoisomerase II/histidine kinase"/>
    <property type="match status" value="1"/>
</dbReference>
<dbReference type="InterPro" id="IPR004358">
    <property type="entry name" value="Sig_transdc_His_kin-like_C"/>
</dbReference>
<dbReference type="Gene3D" id="3.30.565.10">
    <property type="entry name" value="Histidine kinase-like ATPase, C-terminal domain"/>
    <property type="match status" value="1"/>
</dbReference>
<dbReference type="Pfam" id="PF00072">
    <property type="entry name" value="Response_reg"/>
    <property type="match status" value="1"/>
</dbReference>
<evidence type="ECO:0000313" key="13">
    <source>
        <dbReference type="EMBL" id="RAK64328.1"/>
    </source>
</evidence>
<dbReference type="SUPFAM" id="SSF47384">
    <property type="entry name" value="Homodimeric domain of signal transducing histidine kinase"/>
    <property type="match status" value="1"/>
</dbReference>
<dbReference type="Gene3D" id="3.40.50.2300">
    <property type="match status" value="1"/>
</dbReference>
<dbReference type="Pfam" id="PF00512">
    <property type="entry name" value="HisKA"/>
    <property type="match status" value="1"/>
</dbReference>
<evidence type="ECO:0000256" key="2">
    <source>
        <dbReference type="ARBA" id="ARBA00004370"/>
    </source>
</evidence>
<dbReference type="SMART" id="SM00304">
    <property type="entry name" value="HAMP"/>
    <property type="match status" value="1"/>
</dbReference>
<dbReference type="PANTHER" id="PTHR45339">
    <property type="entry name" value="HYBRID SIGNAL TRANSDUCTION HISTIDINE KINASE J"/>
    <property type="match status" value="1"/>
</dbReference>
<dbReference type="RefSeq" id="WP_111276715.1">
    <property type="nucleotide sequence ID" value="NZ_QFYS01000006.1"/>
</dbReference>
<name>A0A328BGN8_9CAUL</name>
<dbReference type="GO" id="GO:0000155">
    <property type="term" value="F:phosphorelay sensor kinase activity"/>
    <property type="evidence" value="ECO:0007669"/>
    <property type="project" value="InterPro"/>
</dbReference>
<dbReference type="InterPro" id="IPR003661">
    <property type="entry name" value="HisK_dim/P_dom"/>
</dbReference>
<dbReference type="SUPFAM" id="SSF158472">
    <property type="entry name" value="HAMP domain-like"/>
    <property type="match status" value="1"/>
</dbReference>
<gene>
    <name evidence="13" type="ORF">DJ019_14230</name>
</gene>
<dbReference type="Proteomes" id="UP000249524">
    <property type="component" value="Unassembled WGS sequence"/>
</dbReference>
<dbReference type="CDD" id="cd16922">
    <property type="entry name" value="HATPase_EvgS-ArcB-TorS-like"/>
    <property type="match status" value="1"/>
</dbReference>
<dbReference type="SMART" id="SM00387">
    <property type="entry name" value="HATPase_c"/>
    <property type="match status" value="1"/>
</dbReference>
<reference evidence="13 14" key="1">
    <citation type="submission" date="2018-05" db="EMBL/GenBank/DDBJ databases">
        <authorList>
            <person name="Lanie J.A."/>
            <person name="Ng W.-L."/>
            <person name="Kazmierczak K.M."/>
            <person name="Andrzejewski T.M."/>
            <person name="Davidsen T.M."/>
            <person name="Wayne K.J."/>
            <person name="Tettelin H."/>
            <person name="Glass J.I."/>
            <person name="Rusch D."/>
            <person name="Podicherti R."/>
            <person name="Tsui H.-C.T."/>
            <person name="Winkler M.E."/>
        </authorList>
    </citation>
    <scope>NUCLEOTIDE SEQUENCE [LARGE SCALE GENOMIC DNA]</scope>
    <source>
        <strain evidence="13 14">BUT-10</strain>
    </source>
</reference>
<dbReference type="InterPro" id="IPR003594">
    <property type="entry name" value="HATPase_dom"/>
</dbReference>
<keyword evidence="9" id="KW-0472">Membrane</keyword>
<dbReference type="Pfam" id="PF00672">
    <property type="entry name" value="HAMP"/>
    <property type="match status" value="1"/>
</dbReference>
<evidence type="ECO:0000256" key="7">
    <source>
        <dbReference type="ARBA" id="ARBA00023012"/>
    </source>
</evidence>
<dbReference type="InterPro" id="IPR001789">
    <property type="entry name" value="Sig_transdc_resp-reg_receiver"/>
</dbReference>
<evidence type="ECO:0000259" key="10">
    <source>
        <dbReference type="PROSITE" id="PS50109"/>
    </source>
</evidence>
<keyword evidence="5" id="KW-0808">Transferase</keyword>
<dbReference type="Pfam" id="PF02518">
    <property type="entry name" value="HATPase_c"/>
    <property type="match status" value="1"/>
</dbReference>
<dbReference type="GO" id="GO:0016020">
    <property type="term" value="C:membrane"/>
    <property type="evidence" value="ECO:0007669"/>
    <property type="project" value="UniProtKB-SubCell"/>
</dbReference>
<dbReference type="SMART" id="SM00448">
    <property type="entry name" value="REC"/>
    <property type="match status" value="1"/>
</dbReference>
<evidence type="ECO:0000259" key="11">
    <source>
        <dbReference type="PROSITE" id="PS50110"/>
    </source>
</evidence>
<evidence type="ECO:0000256" key="5">
    <source>
        <dbReference type="ARBA" id="ARBA00022679"/>
    </source>
</evidence>
<evidence type="ECO:0000256" key="9">
    <source>
        <dbReference type="SAM" id="Phobius"/>
    </source>
</evidence>
<feature type="domain" description="Histidine kinase" evidence="10">
    <location>
        <begin position="274"/>
        <end position="490"/>
    </location>
</feature>
<dbReference type="InterPro" id="IPR011006">
    <property type="entry name" value="CheY-like_superfamily"/>
</dbReference>